<feature type="compositionally biased region" description="Low complexity" evidence="1">
    <location>
        <begin position="242"/>
        <end position="252"/>
    </location>
</feature>
<gene>
    <name evidence="3" type="ORF">LANO_0C09296G</name>
</gene>
<feature type="compositionally biased region" description="Basic residues" evidence="1">
    <location>
        <begin position="212"/>
        <end position="223"/>
    </location>
</feature>
<dbReference type="Proteomes" id="UP000189911">
    <property type="component" value="Chromosome C"/>
</dbReference>
<protein>
    <submittedName>
        <fullName evidence="3">LANO_0C09296g1_1</fullName>
    </submittedName>
</protein>
<feature type="compositionally biased region" description="Low complexity" evidence="1">
    <location>
        <begin position="198"/>
        <end position="209"/>
    </location>
</feature>
<dbReference type="Gene3D" id="1.10.30.10">
    <property type="entry name" value="High mobility group box domain"/>
    <property type="match status" value="1"/>
</dbReference>
<evidence type="ECO:0000313" key="4">
    <source>
        <dbReference type="Proteomes" id="UP000189911"/>
    </source>
</evidence>
<dbReference type="EMBL" id="LT598446">
    <property type="protein sequence ID" value="SCU86818.1"/>
    <property type="molecule type" value="Genomic_DNA"/>
</dbReference>
<evidence type="ECO:0000256" key="1">
    <source>
        <dbReference type="SAM" id="MobiDB-lite"/>
    </source>
</evidence>
<dbReference type="AlphaFoldDB" id="A0A1G4JA50"/>
<keyword evidence="4" id="KW-1185">Reference proteome</keyword>
<feature type="chain" id="PRO_5009235944" evidence="2">
    <location>
        <begin position="30"/>
        <end position="657"/>
    </location>
</feature>
<proteinExistence type="predicted"/>
<feature type="region of interest" description="Disordered" evidence="1">
    <location>
        <begin position="134"/>
        <end position="252"/>
    </location>
</feature>
<feature type="signal peptide" evidence="2">
    <location>
        <begin position="1"/>
        <end position="29"/>
    </location>
</feature>
<sequence>MSKPWGGRCTHSTAVLVCFVASSTNVTQRHQTTVKHTHTIPYHTIPYQMPVKFEHDPWAFEPTWDPLVADFGVANGASPGDGTAPAWLAWDWQPSPHGCDTQQAQELLLERNFLLGSCNPARDALSLGLSDYDGSGGSGGGGDRVVADDDENDDSNDNSNNSVTRTTELAHVMSSSHVPSSASSEASPTTFETAFPLSSAGSSSPADSPGHGHGHGHGSKARRSLAAAAAAAKSSRHVTGRSHSWSASASSVSRAANAPSAPLYKYVAHAQMAMQYGQPKNSLENKRGWLRIARITPERHALIAQRLAEKRSHPKASSACEQIVSHVLRLFEQSHVREKIQLLALERRRRAHSTSTTTSELEALAHRDLDAANHTLWLNQRIPRNAARQAKQFPRLTVHDCDANASASTSASTSEATSIGSPPSLLAVEVRTSSGYNDYTAASTEISTLSNWDCDLLQLRHMSLLRESDDRRRKNKYYEFIEGKMKRPLNSFMLYRSALMKAVAILKVCNVVTETCQFVAQRYPQLTETQLLSVIRCVIEESELPLDLPVLIDLDFVAHAIQTTMYEPAGEDDYTDSNDFAANAGLKPVDPKFANQTDVAQVITLMWNTEPQEFKQHFVEFSHTEKQHHHEVYPKYKYCPIKKERTVRNLNTSQPPC</sequence>
<dbReference type="InterPro" id="IPR036910">
    <property type="entry name" value="HMG_box_dom_sf"/>
</dbReference>
<name>A0A1G4JA50_9SACH</name>
<evidence type="ECO:0000256" key="2">
    <source>
        <dbReference type="SAM" id="SignalP"/>
    </source>
</evidence>
<feature type="compositionally biased region" description="Gly residues" evidence="1">
    <location>
        <begin position="134"/>
        <end position="143"/>
    </location>
</feature>
<dbReference type="OrthoDB" id="2307332at2759"/>
<reference evidence="4" key="1">
    <citation type="submission" date="2016-03" db="EMBL/GenBank/DDBJ databases">
        <authorList>
            <person name="Devillers Hugo."/>
        </authorList>
    </citation>
    <scope>NUCLEOTIDE SEQUENCE [LARGE SCALE GENOMIC DNA]</scope>
</reference>
<accession>A0A1G4JA50</accession>
<evidence type="ECO:0000313" key="3">
    <source>
        <dbReference type="EMBL" id="SCU86818.1"/>
    </source>
</evidence>
<organism evidence="3 4">
    <name type="scientific">Lachancea nothofagi CBS 11611</name>
    <dbReference type="NCBI Taxonomy" id="1266666"/>
    <lineage>
        <taxon>Eukaryota</taxon>
        <taxon>Fungi</taxon>
        <taxon>Dikarya</taxon>
        <taxon>Ascomycota</taxon>
        <taxon>Saccharomycotina</taxon>
        <taxon>Saccharomycetes</taxon>
        <taxon>Saccharomycetales</taxon>
        <taxon>Saccharomycetaceae</taxon>
        <taxon>Lachancea</taxon>
    </lineage>
</organism>
<dbReference type="SUPFAM" id="SSF47095">
    <property type="entry name" value="HMG-box"/>
    <property type="match status" value="1"/>
</dbReference>
<feature type="compositionally biased region" description="Low complexity" evidence="1">
    <location>
        <begin position="224"/>
        <end position="233"/>
    </location>
</feature>
<keyword evidence="2" id="KW-0732">Signal</keyword>
<feature type="compositionally biased region" description="Low complexity" evidence="1">
    <location>
        <begin position="171"/>
        <end position="188"/>
    </location>
</feature>